<evidence type="ECO:0000313" key="2">
    <source>
        <dbReference type="Proteomes" id="UP000007306"/>
    </source>
</evidence>
<dbReference type="Gramene" id="ORGLA06G0004700.1">
    <property type="protein sequence ID" value="ORGLA06G0004700.1"/>
    <property type="gene ID" value="ORGLA06G0004700"/>
</dbReference>
<name>I1PYT5_ORYGL</name>
<accession>I1PYT5</accession>
<dbReference type="EnsemblPlants" id="ORGLA06G0004700.1">
    <property type="protein sequence ID" value="ORGLA06G0004700.1"/>
    <property type="gene ID" value="ORGLA06G0004700"/>
</dbReference>
<evidence type="ECO:0000313" key="1">
    <source>
        <dbReference type="EnsemblPlants" id="ORGLA06G0004700.1"/>
    </source>
</evidence>
<proteinExistence type="predicted"/>
<dbReference type="Proteomes" id="UP000007306">
    <property type="component" value="Chromosome 6"/>
</dbReference>
<sequence>MNISLLEEASVQKADAKPVYCTKFLSDWVCGLRNFKWKVVAGIHQALVPNEHSWEEVMGSPIIQYAGGCSLSACSVCIEAQHRLAFERIHGRGSFAWRVESPPAKLRKECLKRNAWSQESGGKSDRVLDVIIDIGGLPTTDRIIMSPWLLCSVKW</sequence>
<dbReference type="PANTHER" id="PTHR35360:SF2">
    <property type="entry name" value="OS01G0324125 PROTEIN"/>
    <property type="match status" value="1"/>
</dbReference>
<dbReference type="AlphaFoldDB" id="I1PYT5"/>
<reference evidence="1 2" key="2">
    <citation type="submission" date="2018-04" db="EMBL/GenBank/DDBJ databases">
        <title>OglaRS2 (Oryza glaberrima Reference Sequence Version 2).</title>
        <authorList>
            <person name="Zhang J."/>
            <person name="Kudrna D."/>
            <person name="Lee S."/>
            <person name="Talag J."/>
            <person name="Rajasekar S."/>
            <person name="Wing R.A."/>
        </authorList>
    </citation>
    <scope>NUCLEOTIDE SEQUENCE [LARGE SCALE GENOMIC DNA]</scope>
    <source>
        <strain evidence="1 2">cv. IRGC 96717</strain>
    </source>
</reference>
<dbReference type="PANTHER" id="PTHR35360">
    <property type="entry name" value="OS01G0324125 PROTEIN-RELATED"/>
    <property type="match status" value="1"/>
</dbReference>
<protein>
    <submittedName>
        <fullName evidence="1">Uncharacterized protein</fullName>
    </submittedName>
</protein>
<keyword evidence="2" id="KW-1185">Reference proteome</keyword>
<dbReference type="HOGENOM" id="CLU_1698266_0_0_1"/>
<reference evidence="1" key="1">
    <citation type="submission" date="2015-06" db="UniProtKB">
        <authorList>
            <consortium name="EnsemblPlants"/>
        </authorList>
    </citation>
    <scope>IDENTIFICATION</scope>
</reference>
<organism evidence="1 2">
    <name type="scientific">Oryza glaberrima</name>
    <name type="common">African rice</name>
    <dbReference type="NCBI Taxonomy" id="4538"/>
    <lineage>
        <taxon>Eukaryota</taxon>
        <taxon>Viridiplantae</taxon>
        <taxon>Streptophyta</taxon>
        <taxon>Embryophyta</taxon>
        <taxon>Tracheophyta</taxon>
        <taxon>Spermatophyta</taxon>
        <taxon>Magnoliopsida</taxon>
        <taxon>Liliopsida</taxon>
        <taxon>Poales</taxon>
        <taxon>Poaceae</taxon>
        <taxon>BOP clade</taxon>
        <taxon>Oryzoideae</taxon>
        <taxon>Oryzeae</taxon>
        <taxon>Oryzinae</taxon>
        <taxon>Oryza</taxon>
    </lineage>
</organism>